<dbReference type="AlphaFoldDB" id="A0A369WQ07"/>
<dbReference type="Proteomes" id="UP000253769">
    <property type="component" value="Unassembled WGS sequence"/>
</dbReference>
<sequence length="580" mass="64838">MNHIFFTVFRRLRKPLITLIVVYAVSILGLVLIPGVDDQGRPWQMSFFHAFYFVSFMGSTIGFGEVPYAFTDAQRMWTLVCIYATVVAWLYGIGKVLGLFQDQAFIRLLRRFSFVRRVERMHEPFYLVCGYGITGRLVVSQLIRRGIAVVVVDIERDRIDELESDPLPLSVPGLCADASDPEVLRDAGLQSRHCLGVLALTNHDSANLAIAIATKLLGRENTLPVICRSEAETTTNNLASFGTDRIIDPFVTYANYLGMAIHSPYKHLIYDWLTNPEHRSRKSAYQKTQGRWVICGYGRLGRALEKSFEGKPVSLTMVDDNPKPAGLELDFVQGLGTEAVTLKEARIEGAVGLVAGTGNDANNLSIIMTALELNPKLMTVARQNSNSNASVFHAAQTDLVMEPARIIANHILALIKTPLLPEFVEQLTAQEERWCRKLLNQMNALVGQNELDSWDFDIDTEDAPAVLEDLLQGQSISLRDISRDPRERGRLLTVMPLMLKRDNEYLLLPEPQTPLMPGDRVLFCGDSRAYRQMGWTLANGNVLDHVLGKPLQGGWIARQIRQWRAERNQAAGSDSGVDPS</sequence>
<dbReference type="InterPro" id="IPR050721">
    <property type="entry name" value="Trk_Ktr_HKT_K-transport"/>
</dbReference>
<evidence type="ECO:0000313" key="4">
    <source>
        <dbReference type="EMBL" id="RDE24160.1"/>
    </source>
</evidence>
<dbReference type="GO" id="GO:0006813">
    <property type="term" value="P:potassium ion transport"/>
    <property type="evidence" value="ECO:0007669"/>
    <property type="project" value="InterPro"/>
</dbReference>
<dbReference type="InterPro" id="IPR003148">
    <property type="entry name" value="RCK_N"/>
</dbReference>
<feature type="domain" description="RCK N-terminal" evidence="3">
    <location>
        <begin position="123"/>
        <end position="247"/>
    </location>
</feature>
<dbReference type="SUPFAM" id="SSF51735">
    <property type="entry name" value="NAD(P)-binding Rossmann-fold domains"/>
    <property type="match status" value="2"/>
</dbReference>
<dbReference type="Pfam" id="PF07885">
    <property type="entry name" value="Ion_trans_2"/>
    <property type="match status" value="1"/>
</dbReference>
<feature type="domain" description="RCK N-terminal" evidence="3">
    <location>
        <begin position="289"/>
        <end position="401"/>
    </location>
</feature>
<dbReference type="RefSeq" id="WP_114693742.1">
    <property type="nucleotide sequence ID" value="NZ_QQOH01000001.1"/>
</dbReference>
<comment type="caution">
    <text evidence="4">The sequence shown here is derived from an EMBL/GenBank/DDBJ whole genome shotgun (WGS) entry which is preliminary data.</text>
</comment>
<evidence type="ECO:0000259" key="3">
    <source>
        <dbReference type="PROSITE" id="PS51201"/>
    </source>
</evidence>
<dbReference type="Pfam" id="PF02254">
    <property type="entry name" value="TrkA_N"/>
    <property type="match status" value="2"/>
</dbReference>
<comment type="subcellular location">
    <subcellularLocation>
        <location evidence="1">Cell membrane</location>
        <topology evidence="1">Multi-pass membrane protein</topology>
    </subcellularLocation>
</comment>
<accession>A0A369WQ07</accession>
<dbReference type="InterPro" id="IPR013099">
    <property type="entry name" value="K_chnl_dom"/>
</dbReference>
<proteinExistence type="predicted"/>
<evidence type="ECO:0000256" key="1">
    <source>
        <dbReference type="ARBA" id="ARBA00004651"/>
    </source>
</evidence>
<dbReference type="SUPFAM" id="SSF81324">
    <property type="entry name" value="Voltage-gated potassium channels"/>
    <property type="match status" value="1"/>
</dbReference>
<feature type="transmembrane region" description="Helical" evidence="2">
    <location>
        <begin position="16"/>
        <end position="36"/>
    </location>
</feature>
<protein>
    <submittedName>
        <fullName evidence="4">Potassium transporter TrkA</fullName>
    </submittedName>
</protein>
<dbReference type="PANTHER" id="PTHR43833">
    <property type="entry name" value="POTASSIUM CHANNEL PROTEIN 2-RELATED-RELATED"/>
    <property type="match status" value="1"/>
</dbReference>
<keyword evidence="2" id="KW-0812">Transmembrane</keyword>
<dbReference type="SUPFAM" id="SSF116726">
    <property type="entry name" value="TrkA C-terminal domain-like"/>
    <property type="match status" value="1"/>
</dbReference>
<keyword evidence="5" id="KW-1185">Reference proteome</keyword>
<dbReference type="InterPro" id="IPR036291">
    <property type="entry name" value="NAD(P)-bd_dom_sf"/>
</dbReference>
<feature type="transmembrane region" description="Helical" evidence="2">
    <location>
        <begin position="76"/>
        <end position="100"/>
    </location>
</feature>
<name>A0A369WQ07_9GAMM</name>
<dbReference type="OrthoDB" id="9781411at2"/>
<evidence type="ECO:0000256" key="2">
    <source>
        <dbReference type="SAM" id="Phobius"/>
    </source>
</evidence>
<dbReference type="Gene3D" id="3.40.50.720">
    <property type="entry name" value="NAD(P)-binding Rossmann-like Domain"/>
    <property type="match status" value="2"/>
</dbReference>
<dbReference type="PROSITE" id="PS51201">
    <property type="entry name" value="RCK_N"/>
    <property type="match status" value="2"/>
</dbReference>
<reference evidence="4 5" key="1">
    <citation type="submission" date="2018-07" db="EMBL/GenBank/DDBJ databases">
        <title>Motiliproteus coralliicola sp. nov., a bacterium isolated from Coral.</title>
        <authorList>
            <person name="Wang G."/>
        </authorList>
    </citation>
    <scope>NUCLEOTIDE SEQUENCE [LARGE SCALE GENOMIC DNA]</scope>
    <source>
        <strain evidence="4 5">C34</strain>
    </source>
</reference>
<keyword evidence="2" id="KW-0472">Membrane</keyword>
<dbReference type="InterPro" id="IPR036721">
    <property type="entry name" value="RCK_C_sf"/>
</dbReference>
<dbReference type="GO" id="GO:0005886">
    <property type="term" value="C:plasma membrane"/>
    <property type="evidence" value="ECO:0007669"/>
    <property type="project" value="UniProtKB-SubCell"/>
</dbReference>
<organism evidence="4 5">
    <name type="scientific">Motiliproteus coralliicola</name>
    <dbReference type="NCBI Taxonomy" id="2283196"/>
    <lineage>
        <taxon>Bacteria</taxon>
        <taxon>Pseudomonadati</taxon>
        <taxon>Pseudomonadota</taxon>
        <taxon>Gammaproteobacteria</taxon>
        <taxon>Oceanospirillales</taxon>
        <taxon>Oceanospirillaceae</taxon>
        <taxon>Motiliproteus</taxon>
    </lineage>
</organism>
<gene>
    <name evidence="4" type="ORF">DV711_00740</name>
</gene>
<dbReference type="EMBL" id="QQOH01000001">
    <property type="protein sequence ID" value="RDE24160.1"/>
    <property type="molecule type" value="Genomic_DNA"/>
</dbReference>
<feature type="transmembrane region" description="Helical" evidence="2">
    <location>
        <begin position="48"/>
        <end position="70"/>
    </location>
</feature>
<evidence type="ECO:0000313" key="5">
    <source>
        <dbReference type="Proteomes" id="UP000253769"/>
    </source>
</evidence>
<keyword evidence="2" id="KW-1133">Transmembrane helix</keyword>